<evidence type="ECO:0000313" key="4">
    <source>
        <dbReference type="Proteomes" id="UP001595075"/>
    </source>
</evidence>
<protein>
    <submittedName>
        <fullName evidence="3">Uncharacterized protein</fullName>
    </submittedName>
</protein>
<dbReference type="PANTHER" id="PTHR36578">
    <property type="entry name" value="CHROMOSOME 15, WHOLE GENOME SHOTGUN SEQUENCE"/>
    <property type="match status" value="1"/>
</dbReference>
<gene>
    <name evidence="3" type="ORF">VTL71DRAFT_4813</name>
</gene>
<feature type="region of interest" description="Disordered" evidence="1">
    <location>
        <begin position="121"/>
        <end position="163"/>
    </location>
</feature>
<evidence type="ECO:0000313" key="3">
    <source>
        <dbReference type="EMBL" id="KAL2064319.1"/>
    </source>
</evidence>
<feature type="chain" id="PRO_5045910030" evidence="2">
    <location>
        <begin position="17"/>
        <end position="446"/>
    </location>
</feature>
<feature type="compositionally biased region" description="Low complexity" evidence="1">
    <location>
        <begin position="121"/>
        <end position="153"/>
    </location>
</feature>
<keyword evidence="2" id="KW-0732">Signal</keyword>
<accession>A0ABR4C328</accession>
<feature type="region of interest" description="Disordered" evidence="1">
    <location>
        <begin position="314"/>
        <end position="338"/>
    </location>
</feature>
<dbReference type="Proteomes" id="UP001595075">
    <property type="component" value="Unassembled WGS sequence"/>
</dbReference>
<feature type="region of interest" description="Disordered" evidence="1">
    <location>
        <begin position="32"/>
        <end position="52"/>
    </location>
</feature>
<feature type="signal peptide" evidence="2">
    <location>
        <begin position="1"/>
        <end position="16"/>
    </location>
</feature>
<name>A0ABR4C328_9HELO</name>
<comment type="caution">
    <text evidence="3">The sequence shown here is derived from an EMBL/GenBank/DDBJ whole genome shotgun (WGS) entry which is preliminary data.</text>
</comment>
<evidence type="ECO:0000256" key="2">
    <source>
        <dbReference type="SAM" id="SignalP"/>
    </source>
</evidence>
<sequence length="446" mass="47506">MRQATLLLSMAAFVAAAPASQGIDFASVNAAPSPATTGPAASQSTHDVPYNSASVNAQGSAAATGVASASATASQVANSKRSFVWGWPWGSSPQKTTTQAAYPTTSTLSYSSSNTVSSIKATSVPTTTSIPTTTTSQGSSVTTTTSSDTSCPTQPKAGTKCGSISPEDQCAPQFDGYGPKITPDTVDAFWAYPEFQQQALAAQAPGYVATFRNLNATVNANTYLGLTTFKSYDAPLCAEYCNNKTLCTAFNLYVERDPSLNPSDNCTNPPSITNYKCTLWGSGVNTESAVNFGQYRSAFQVVVAGSDGFEKTNITTPATQPGWQPPKEAGGDGSKGHNHPSTSIGNHFFPGPYNPALCAAYANSQNAINAKSPFWYKWIMFWMGQYNPYKCNFFNSYMLKKNGRPLGTYCGLYSQSYDASYATYLPGWQGSDFWSIESSWSYDITN</sequence>
<reference evidence="3 4" key="1">
    <citation type="journal article" date="2024" name="Commun. Biol.">
        <title>Comparative genomic analysis of thermophilic fungi reveals convergent evolutionary adaptations and gene losses.</title>
        <authorList>
            <person name="Steindorff A.S."/>
            <person name="Aguilar-Pontes M.V."/>
            <person name="Robinson A.J."/>
            <person name="Andreopoulos B."/>
            <person name="LaButti K."/>
            <person name="Kuo A."/>
            <person name="Mondo S."/>
            <person name="Riley R."/>
            <person name="Otillar R."/>
            <person name="Haridas S."/>
            <person name="Lipzen A."/>
            <person name="Grimwood J."/>
            <person name="Schmutz J."/>
            <person name="Clum A."/>
            <person name="Reid I.D."/>
            <person name="Moisan M.C."/>
            <person name="Butler G."/>
            <person name="Nguyen T.T.M."/>
            <person name="Dewar K."/>
            <person name="Conant G."/>
            <person name="Drula E."/>
            <person name="Henrissat B."/>
            <person name="Hansel C."/>
            <person name="Singer S."/>
            <person name="Hutchinson M.I."/>
            <person name="de Vries R.P."/>
            <person name="Natvig D.O."/>
            <person name="Powell A.J."/>
            <person name="Tsang A."/>
            <person name="Grigoriev I.V."/>
        </authorList>
    </citation>
    <scope>NUCLEOTIDE SEQUENCE [LARGE SCALE GENOMIC DNA]</scope>
    <source>
        <strain evidence="3 4">CBS 494.80</strain>
    </source>
</reference>
<evidence type="ECO:0000256" key="1">
    <source>
        <dbReference type="SAM" id="MobiDB-lite"/>
    </source>
</evidence>
<feature type="compositionally biased region" description="Low complexity" evidence="1">
    <location>
        <begin position="32"/>
        <end position="45"/>
    </location>
</feature>
<proteinExistence type="predicted"/>
<dbReference type="PANTHER" id="PTHR36578:SF1">
    <property type="entry name" value="APPLE DOMAIN-CONTAINING PROTEIN"/>
    <property type="match status" value="1"/>
</dbReference>
<organism evidence="3 4">
    <name type="scientific">Oculimacula yallundae</name>
    <dbReference type="NCBI Taxonomy" id="86028"/>
    <lineage>
        <taxon>Eukaryota</taxon>
        <taxon>Fungi</taxon>
        <taxon>Dikarya</taxon>
        <taxon>Ascomycota</taxon>
        <taxon>Pezizomycotina</taxon>
        <taxon>Leotiomycetes</taxon>
        <taxon>Helotiales</taxon>
        <taxon>Ploettnerulaceae</taxon>
        <taxon>Oculimacula</taxon>
    </lineage>
</organism>
<dbReference type="EMBL" id="JAZHXI010000014">
    <property type="protein sequence ID" value="KAL2064319.1"/>
    <property type="molecule type" value="Genomic_DNA"/>
</dbReference>
<keyword evidence="4" id="KW-1185">Reference proteome</keyword>